<dbReference type="OrthoDB" id="9808254at2"/>
<evidence type="ECO:0000313" key="3">
    <source>
        <dbReference type="Proteomes" id="UP000250079"/>
    </source>
</evidence>
<evidence type="ECO:0000256" key="1">
    <source>
        <dbReference type="SAM" id="SignalP"/>
    </source>
</evidence>
<dbReference type="RefSeq" id="WP_088920430.1">
    <property type="nucleotide sequence ID" value="NZ_CP018632.1"/>
</dbReference>
<reference evidence="2 3" key="1">
    <citation type="submission" date="2016-12" db="EMBL/GenBank/DDBJ databases">
        <authorList>
            <person name="Song W.-J."/>
            <person name="Kurnit D.M."/>
        </authorList>
    </citation>
    <scope>NUCLEOTIDE SEQUENCE [LARGE SCALE GENOMIC DNA]</scope>
    <source>
        <strain evidence="2 3">IMCC3135</strain>
    </source>
</reference>
<keyword evidence="3" id="KW-1185">Reference proteome</keyword>
<evidence type="ECO:0008006" key="4">
    <source>
        <dbReference type="Google" id="ProtNLM"/>
    </source>
</evidence>
<evidence type="ECO:0000313" key="2">
    <source>
        <dbReference type="EMBL" id="ASJ75519.1"/>
    </source>
</evidence>
<dbReference type="PANTHER" id="PTHR36057:SF1">
    <property type="entry name" value="LIPOPROTEIN LIPID ATTACHMENT SITE-LIKE PROTEIN, PUTATIVE (DUF1223)-RELATED"/>
    <property type="match status" value="1"/>
</dbReference>
<dbReference type="Pfam" id="PF06764">
    <property type="entry name" value="DUF1223"/>
    <property type="match status" value="1"/>
</dbReference>
<dbReference type="EMBL" id="CP018632">
    <property type="protein sequence ID" value="ASJ75519.1"/>
    <property type="molecule type" value="Genomic_DNA"/>
</dbReference>
<feature type="signal peptide" evidence="1">
    <location>
        <begin position="1"/>
        <end position="27"/>
    </location>
</feature>
<sequence length="254" mass="26796">MAMKISVRRILPLTVVAAMLHPAISTASEQPLRLIELFTSHGCSSCPPADRLLGELLENDSSLMALEYHVDYWDTLVHGGDGSWKDPFSSPEFTARQRAYFAAGMAGQAGVYTPQVVVNGQFATVGSDRGRLQRALEQVGSQQLDIGIDEISAANGRELGIKVQGSAAQLEAVQGASLSLVRYIDSAVTPVTAGENKDLKLTNHHIVHAVEALGTLDAQSPLSYAVPVPAPDEGCVVILQQGASGPVLAAAECP</sequence>
<protein>
    <recommendedName>
        <fullName evidence="4">DUF1223 domain-containing protein</fullName>
    </recommendedName>
</protein>
<dbReference type="SUPFAM" id="SSF52833">
    <property type="entry name" value="Thioredoxin-like"/>
    <property type="match status" value="1"/>
</dbReference>
<dbReference type="KEGG" id="gai:IMCC3135_27320"/>
<dbReference type="PANTHER" id="PTHR36057">
    <property type="match status" value="1"/>
</dbReference>
<accession>A0A2Z2NW00</accession>
<dbReference type="AlphaFoldDB" id="A0A2Z2NW00"/>
<proteinExistence type="predicted"/>
<dbReference type="InterPro" id="IPR036249">
    <property type="entry name" value="Thioredoxin-like_sf"/>
</dbReference>
<dbReference type="InterPro" id="IPR010634">
    <property type="entry name" value="DUF1223"/>
</dbReference>
<feature type="chain" id="PRO_5016354311" description="DUF1223 domain-containing protein" evidence="1">
    <location>
        <begin position="28"/>
        <end position="254"/>
    </location>
</feature>
<organism evidence="2 3">
    <name type="scientific">Granulosicoccus antarcticus IMCC3135</name>
    <dbReference type="NCBI Taxonomy" id="1192854"/>
    <lineage>
        <taxon>Bacteria</taxon>
        <taxon>Pseudomonadati</taxon>
        <taxon>Pseudomonadota</taxon>
        <taxon>Gammaproteobacteria</taxon>
        <taxon>Chromatiales</taxon>
        <taxon>Granulosicoccaceae</taxon>
        <taxon>Granulosicoccus</taxon>
    </lineage>
</organism>
<keyword evidence="1" id="KW-0732">Signal</keyword>
<dbReference type="Proteomes" id="UP000250079">
    <property type="component" value="Chromosome"/>
</dbReference>
<name>A0A2Z2NW00_9GAMM</name>
<gene>
    <name evidence="2" type="ORF">IMCC3135_27320</name>
</gene>